<reference evidence="3" key="1">
    <citation type="submission" date="2025-08" db="UniProtKB">
        <authorList>
            <consortium name="RefSeq"/>
        </authorList>
    </citation>
    <scope>IDENTIFICATION</scope>
    <source>
        <tissue evidence="3">Tentacle</tissue>
    </source>
</reference>
<feature type="region of interest" description="Disordered" evidence="1">
    <location>
        <begin position="49"/>
        <end position="130"/>
    </location>
</feature>
<dbReference type="InParanoid" id="A0A6P8IL14"/>
<feature type="compositionally biased region" description="Basic and acidic residues" evidence="1">
    <location>
        <begin position="49"/>
        <end position="59"/>
    </location>
</feature>
<gene>
    <name evidence="3" type="primary">LOC116302064</name>
</gene>
<dbReference type="KEGG" id="aten:116302064"/>
<keyword evidence="2" id="KW-1185">Reference proteome</keyword>
<dbReference type="OrthoDB" id="5958825at2759"/>
<dbReference type="RefSeq" id="XP_031567123.1">
    <property type="nucleotide sequence ID" value="XM_031711263.1"/>
</dbReference>
<dbReference type="AlphaFoldDB" id="A0A6P8IL14"/>
<name>A0A6P8IL14_ACTTE</name>
<evidence type="ECO:0000313" key="2">
    <source>
        <dbReference type="Proteomes" id="UP000515163"/>
    </source>
</evidence>
<proteinExistence type="predicted"/>
<dbReference type="Proteomes" id="UP000515163">
    <property type="component" value="Unplaced"/>
</dbReference>
<evidence type="ECO:0000313" key="3">
    <source>
        <dbReference type="RefSeq" id="XP_031567123.1"/>
    </source>
</evidence>
<protein>
    <submittedName>
        <fullName evidence="3">Uncharacterized protein LOC116302064</fullName>
    </submittedName>
</protein>
<dbReference type="GeneID" id="116302064"/>
<feature type="compositionally biased region" description="Basic and acidic residues" evidence="1">
    <location>
        <begin position="121"/>
        <end position="130"/>
    </location>
</feature>
<organism evidence="2 3">
    <name type="scientific">Actinia tenebrosa</name>
    <name type="common">Australian red waratah sea anemone</name>
    <dbReference type="NCBI Taxonomy" id="6105"/>
    <lineage>
        <taxon>Eukaryota</taxon>
        <taxon>Metazoa</taxon>
        <taxon>Cnidaria</taxon>
        <taxon>Anthozoa</taxon>
        <taxon>Hexacorallia</taxon>
        <taxon>Actiniaria</taxon>
        <taxon>Actiniidae</taxon>
        <taxon>Actinia</taxon>
    </lineage>
</organism>
<accession>A0A6P8IL14</accession>
<sequence>MSSSPKEVLFKDFANEHRSKLSEKYPFLTNQQIQAKLKQSWQRVCQENKDMVMKTDRSPRKSSNAVEGTKSPRSCRKRLSWCKGSPSKTVCGSSKSLESPVSTEVDSGPWYDEVSIDSDTDSPRKTPENFSEDTVKDVIDHKLNVEDHKHSTDKESNIIKTETVVFELSHPSKLSLENAELCTVQSSRLLSSEQKKGDSNFNLMFDEEEKIFL</sequence>
<feature type="compositionally biased region" description="Polar residues" evidence="1">
    <location>
        <begin position="86"/>
        <end position="105"/>
    </location>
</feature>
<evidence type="ECO:0000256" key="1">
    <source>
        <dbReference type="SAM" id="MobiDB-lite"/>
    </source>
</evidence>